<dbReference type="RefSeq" id="WP_091438046.1">
    <property type="nucleotide sequence ID" value="NZ_FOIE01000001.1"/>
</dbReference>
<dbReference type="Pfam" id="PF00171">
    <property type="entry name" value="Aldedh"/>
    <property type="match status" value="1"/>
</dbReference>
<dbReference type="Gene3D" id="3.40.605.10">
    <property type="entry name" value="Aldehyde Dehydrogenase, Chain A, domain 1"/>
    <property type="match status" value="1"/>
</dbReference>
<dbReference type="InterPro" id="IPR016160">
    <property type="entry name" value="Ald_DH_CS_CYS"/>
</dbReference>
<name>A0A1H9YVQ1_9ACTN</name>
<evidence type="ECO:0000313" key="6">
    <source>
        <dbReference type="EMBL" id="SES73286.1"/>
    </source>
</evidence>
<dbReference type="FunFam" id="3.40.605.10:FF:000001">
    <property type="entry name" value="Aldehyde dehydrogenase 1"/>
    <property type="match status" value="1"/>
</dbReference>
<sequence length="503" mass="52765">MSGSAQQTHRGAAHWRAAARTVQPRCDAFVDGAFVPSALGDRFATVNPATGEVLAKVAAGAAEDVDRAVAAARRAFADGRWSERAPADRKAVLLRLADLVRERAEELALLDSLDAGKLIADTTAIDVPGSAAILQWYAEGVDKVYGEIAPTGPDDLALVSREPLGVIGAVVPWNYPLETAVWKLAPALAAGNSVVLKPAEESPLSALRLAELAAEAGLPDGVLNVVPGTGPVAGQALGRHPDVDVLAFTGSTAVGKLFQRYAGESNMKQVWLECGGKSANVVFPDAADLDAVADGVVAGIFNNQGQVCSANSRLLVHRSVKDDLLARVVDRAAALRPGDPLDPATRLGPLVSEEHAARVQEYVELGRREGRAVLDGGLVAGAPTGAYLAPAVFDEVAPDSRLAREEVFGPVLAVFPFETEDEAVALANDSVYGLAASVWTDSLRRAHRTARRLRAGTVSVNTVDALDVTTPFGGFGQSGNGRDLSLHALQNYTALKTTWVNHR</sequence>
<organism evidence="6 7">
    <name type="scientific">Geodermatophilus poikilotrophus</name>
    <dbReference type="NCBI Taxonomy" id="1333667"/>
    <lineage>
        <taxon>Bacteria</taxon>
        <taxon>Bacillati</taxon>
        <taxon>Actinomycetota</taxon>
        <taxon>Actinomycetes</taxon>
        <taxon>Geodermatophilales</taxon>
        <taxon>Geodermatophilaceae</taxon>
        <taxon>Geodermatophilus</taxon>
    </lineage>
</organism>
<dbReference type="InterPro" id="IPR015590">
    <property type="entry name" value="Aldehyde_DH_dom"/>
</dbReference>
<dbReference type="PANTHER" id="PTHR11699">
    <property type="entry name" value="ALDEHYDE DEHYDROGENASE-RELATED"/>
    <property type="match status" value="1"/>
</dbReference>
<dbReference type="PROSITE" id="PS00687">
    <property type="entry name" value="ALDEHYDE_DEHYDR_GLU"/>
    <property type="match status" value="1"/>
</dbReference>
<dbReference type="InterPro" id="IPR016162">
    <property type="entry name" value="Ald_DH_N"/>
</dbReference>
<dbReference type="Proteomes" id="UP000198507">
    <property type="component" value="Unassembled WGS sequence"/>
</dbReference>
<dbReference type="SUPFAM" id="SSF53720">
    <property type="entry name" value="ALDH-like"/>
    <property type="match status" value="1"/>
</dbReference>
<evidence type="ECO:0000256" key="1">
    <source>
        <dbReference type="ARBA" id="ARBA00009986"/>
    </source>
</evidence>
<dbReference type="InterPro" id="IPR016161">
    <property type="entry name" value="Ald_DH/histidinol_DH"/>
</dbReference>
<feature type="domain" description="Aldehyde dehydrogenase" evidence="5">
    <location>
        <begin position="36"/>
        <end position="497"/>
    </location>
</feature>
<dbReference type="EMBL" id="FOIE01000001">
    <property type="protein sequence ID" value="SES73286.1"/>
    <property type="molecule type" value="Genomic_DNA"/>
</dbReference>
<dbReference type="GO" id="GO:0016620">
    <property type="term" value="F:oxidoreductase activity, acting on the aldehyde or oxo group of donors, NAD or NADP as acceptor"/>
    <property type="evidence" value="ECO:0007669"/>
    <property type="project" value="InterPro"/>
</dbReference>
<dbReference type="FunFam" id="3.40.309.10:FF:000012">
    <property type="entry name" value="Betaine aldehyde dehydrogenase"/>
    <property type="match status" value="1"/>
</dbReference>
<reference evidence="7" key="1">
    <citation type="submission" date="2016-10" db="EMBL/GenBank/DDBJ databases">
        <authorList>
            <person name="Varghese N."/>
            <person name="Submissions S."/>
        </authorList>
    </citation>
    <scope>NUCLEOTIDE SEQUENCE [LARGE SCALE GENOMIC DNA]</scope>
    <source>
        <strain evidence="7">DSM 44209</strain>
    </source>
</reference>
<evidence type="ECO:0000313" key="7">
    <source>
        <dbReference type="Proteomes" id="UP000198507"/>
    </source>
</evidence>
<comment type="similarity">
    <text evidence="1 4">Belongs to the aldehyde dehydrogenase family.</text>
</comment>
<evidence type="ECO:0000256" key="4">
    <source>
        <dbReference type="RuleBase" id="RU003345"/>
    </source>
</evidence>
<evidence type="ECO:0000256" key="3">
    <source>
        <dbReference type="PROSITE-ProRule" id="PRU10007"/>
    </source>
</evidence>
<evidence type="ECO:0000256" key="2">
    <source>
        <dbReference type="ARBA" id="ARBA00023002"/>
    </source>
</evidence>
<dbReference type="InterPro" id="IPR029510">
    <property type="entry name" value="Ald_DH_CS_GLU"/>
</dbReference>
<keyword evidence="7" id="KW-1185">Reference proteome</keyword>
<protein>
    <submittedName>
        <fullName evidence="6">Gamma-glutamyl-gamma-aminobutyraldehyde dehydrogenase</fullName>
    </submittedName>
</protein>
<accession>A0A1H9YVQ1</accession>
<dbReference type="InterPro" id="IPR016163">
    <property type="entry name" value="Ald_DH_C"/>
</dbReference>
<dbReference type="CDD" id="cd07112">
    <property type="entry name" value="ALDH_GABALDH-PuuC"/>
    <property type="match status" value="1"/>
</dbReference>
<keyword evidence="2 4" id="KW-0560">Oxidoreductase</keyword>
<proteinExistence type="inferred from homology"/>
<evidence type="ECO:0000259" key="5">
    <source>
        <dbReference type="Pfam" id="PF00171"/>
    </source>
</evidence>
<gene>
    <name evidence="6" type="ORF">SAMN04488546_0305</name>
</gene>
<dbReference type="AlphaFoldDB" id="A0A1H9YVQ1"/>
<feature type="active site" evidence="3">
    <location>
        <position position="273"/>
    </location>
</feature>
<dbReference type="PROSITE" id="PS00070">
    <property type="entry name" value="ALDEHYDE_DEHYDR_CYS"/>
    <property type="match status" value="1"/>
</dbReference>
<dbReference type="OrthoDB" id="3495787at2"/>
<dbReference type="Gene3D" id="3.40.309.10">
    <property type="entry name" value="Aldehyde Dehydrogenase, Chain A, domain 2"/>
    <property type="match status" value="1"/>
</dbReference>